<dbReference type="OrthoDB" id="332279at2759"/>
<name>A0A2C6LCC2_9APIC</name>
<evidence type="ECO:0000259" key="2">
    <source>
        <dbReference type="Pfam" id="PF14630"/>
    </source>
</evidence>
<feature type="region of interest" description="Disordered" evidence="1">
    <location>
        <begin position="1"/>
        <end position="31"/>
    </location>
</feature>
<feature type="compositionally biased region" description="Acidic residues" evidence="1">
    <location>
        <begin position="256"/>
        <end position="266"/>
    </location>
</feature>
<feature type="compositionally biased region" description="Basic and acidic residues" evidence="1">
    <location>
        <begin position="21"/>
        <end position="31"/>
    </location>
</feature>
<feature type="compositionally biased region" description="Polar residues" evidence="1">
    <location>
        <begin position="210"/>
        <end position="221"/>
    </location>
</feature>
<feature type="region of interest" description="Disordered" evidence="1">
    <location>
        <begin position="459"/>
        <end position="541"/>
    </location>
</feature>
<dbReference type="InterPro" id="IPR020796">
    <property type="entry name" value="ORC5"/>
</dbReference>
<dbReference type="VEuPathDB" id="ToxoDB:CSUI_001509"/>
<feature type="region of interest" description="Disordered" evidence="1">
    <location>
        <begin position="683"/>
        <end position="741"/>
    </location>
</feature>
<evidence type="ECO:0000256" key="1">
    <source>
        <dbReference type="SAM" id="MobiDB-lite"/>
    </source>
</evidence>
<dbReference type="GO" id="GO:0003688">
    <property type="term" value="F:DNA replication origin binding"/>
    <property type="evidence" value="ECO:0007669"/>
    <property type="project" value="TreeGrafter"/>
</dbReference>
<dbReference type="Proteomes" id="UP000221165">
    <property type="component" value="Unassembled WGS sequence"/>
</dbReference>
<dbReference type="RefSeq" id="XP_067926316.1">
    <property type="nucleotide sequence ID" value="XM_068061715.1"/>
</dbReference>
<feature type="compositionally biased region" description="Basic and acidic residues" evidence="1">
    <location>
        <begin position="966"/>
        <end position="988"/>
    </location>
</feature>
<feature type="compositionally biased region" description="Low complexity" evidence="1">
    <location>
        <begin position="87"/>
        <end position="102"/>
    </location>
</feature>
<evidence type="ECO:0000313" key="4">
    <source>
        <dbReference type="Proteomes" id="UP000221165"/>
    </source>
</evidence>
<feature type="compositionally biased region" description="Basic and acidic residues" evidence="1">
    <location>
        <begin position="459"/>
        <end position="497"/>
    </location>
</feature>
<gene>
    <name evidence="3" type="ORF">CSUI_001509</name>
</gene>
<sequence>MESRGSRQLLRSPEVACSTVDPRRGSSVGEKRVATLRSKGLCEAAFRAIRASPVSTSGASGYDAPHPAPLKRRRVRGEEEPELEPTASCLLSSSQSPVSAVSGDVGGEQAFTTPGNPEQLRADAPRGILVKNKDADSGSVESRTEVCASHARASAKRTGKRVSVQENPERVSYEACTTCQSEDETGLEAVFPQLGSERAPEGGRTGDAVSGSSAGRNRGTSPSPPVQETGRAKQKGSDTSSDDECNRPPRGPVCDAQEEEKLEEPESPVLSKRVPNSFPLTNVDLPASGLTSQAFSSAAEPSFQTPFCSPRFSPYEGTSFSSPAISAGCRARGDGALQFVPPPLRRSVVSCLRHFGPERRPQLLRICSLLGDLTSPVPVIEVLGLPGTGKTSLLLSFFSSSSLAWGYVDCASSALSVAGGGRLAVRQAVCGRLLLGLAKHLRREVHAGLKSLRAAQRRLEMTKRENDEEARTMGERRQDGKAGRASEGKDQSVDPRAHTRVGIQNADIACEDEDSAGDRESDAEDHKAARPSSLSPPLHKQASCFSSPSYSRLFSGAALASLISDLMEKKQELEKLWRSLRAGKRSSACTQLSSVERFTSLLRQLLRCSSPLCRDRSVVLVIDEVSFLGQNMPDLLHALLRLPELMGGEASCHQELVDDPHTAKLSCLEDPRPERELPLVSQFFSPSLETKPGEPYLETARDRRGTEEATTGPSGDSSRSENMPNPAITAEPENCANLGEGQTVGDPLHVFSARAGRTFLKGQSGDLAAGASKVDKTAFERELLLRPSREVCVLLVGHAPLRDEIHLGLATPPRVVFEAYNASEAASVLTREFEALGLDMLQLAAIQQKRQDRFLELPRRAARGPFPEVGSLSERLRLEEQVGWTAERLVRTESAMRKVEGIEAVFPADSTPRGKRLCTRRLVLRRVRRRLKKREGTQGWATRTARVGGDEAEPTQAVSCIGRNGPSREESELPQDGDKTLRPEDSRGVCEGVVQTAASQTGEEIDEEDEVVLDVRLLWKHFVKHFTQTFHRYIRSDFHEQRFLCREFWGQAMSLLLLEDRGAGDPALAAAVQAATKAARCRAHEEDCSFSPARPVPSRLANVEKEHAFSPVRCGSSHSVTATVTSPEAIAAASVAAISVLVKLLNPHFRVALRNPFTRFLPDLQDCQVLDRVHVTVWGAAALDRDTAARRIELPRLGKVLLVAACVAAYTPSSRDKRTFNDTFGNFFRVMRPRRAPLLQSPLIAATARSKREWNADTSDIFPRALPKTFTLTRWLALAECIGGEGLGLTRAGVNQQITTLLRLGAVRIASGSAVSAGGGYGALGVLRLTEQSRGVEWTDPLGWVVQQQQLLGPAYKGRGADIVSGGVTARSPDGDLGDLLNPNTRLALQAPLGLVRETANSLGRRLGDLLTV</sequence>
<comment type="caution">
    <text evidence="3">The sequence shown here is derived from an EMBL/GenBank/DDBJ whole genome shotgun (WGS) entry which is preliminary data.</text>
</comment>
<evidence type="ECO:0000313" key="3">
    <source>
        <dbReference type="EMBL" id="PHJ24644.1"/>
    </source>
</evidence>
<dbReference type="GO" id="GO:0005664">
    <property type="term" value="C:nuclear origin of replication recognition complex"/>
    <property type="evidence" value="ECO:0007669"/>
    <property type="project" value="TreeGrafter"/>
</dbReference>
<organism evidence="3 4">
    <name type="scientific">Cystoisospora suis</name>
    <dbReference type="NCBI Taxonomy" id="483139"/>
    <lineage>
        <taxon>Eukaryota</taxon>
        <taxon>Sar</taxon>
        <taxon>Alveolata</taxon>
        <taxon>Apicomplexa</taxon>
        <taxon>Conoidasida</taxon>
        <taxon>Coccidia</taxon>
        <taxon>Eucoccidiorida</taxon>
        <taxon>Eimeriorina</taxon>
        <taxon>Sarcocystidae</taxon>
        <taxon>Cystoisospora</taxon>
    </lineage>
</organism>
<accession>A0A2C6LCC2</accession>
<dbReference type="SUPFAM" id="SSF52540">
    <property type="entry name" value="P-loop containing nucleoside triphosphate hydrolases"/>
    <property type="match status" value="1"/>
</dbReference>
<dbReference type="Pfam" id="PF14630">
    <property type="entry name" value="ORC5_C"/>
    <property type="match status" value="1"/>
</dbReference>
<dbReference type="GeneID" id="94424926"/>
<dbReference type="InterPro" id="IPR027417">
    <property type="entry name" value="P-loop_NTPase"/>
</dbReference>
<reference evidence="3 4" key="1">
    <citation type="journal article" date="2017" name="Int. J. Parasitol.">
        <title>The genome of the protozoan parasite Cystoisospora suis and a reverse vaccinology approach to identify vaccine candidates.</title>
        <authorList>
            <person name="Palmieri N."/>
            <person name="Shrestha A."/>
            <person name="Ruttkowski B."/>
            <person name="Beck T."/>
            <person name="Vogl C."/>
            <person name="Tomley F."/>
            <person name="Blake D.P."/>
            <person name="Joachim A."/>
        </authorList>
    </citation>
    <scope>NUCLEOTIDE SEQUENCE [LARGE SCALE GENOMIC DNA]</scope>
    <source>
        <strain evidence="3 4">Wien I</strain>
    </source>
</reference>
<feature type="region of interest" description="Disordered" evidence="1">
    <location>
        <begin position="938"/>
        <end position="989"/>
    </location>
</feature>
<dbReference type="PANTHER" id="PTHR12705">
    <property type="entry name" value="ORIGIN RECOGNITION COMPLEX SUBUNIT 5"/>
    <property type="match status" value="1"/>
</dbReference>
<dbReference type="GO" id="GO:0006270">
    <property type="term" value="P:DNA replication initiation"/>
    <property type="evidence" value="ECO:0007669"/>
    <property type="project" value="TreeGrafter"/>
</dbReference>
<feature type="domain" description="Origin recognition complex subunit 5 C-terminal" evidence="2">
    <location>
        <begin position="1194"/>
        <end position="1313"/>
    </location>
</feature>
<feature type="compositionally biased region" description="Basic and acidic residues" evidence="1">
    <location>
        <begin position="516"/>
        <end position="528"/>
    </location>
</feature>
<feature type="compositionally biased region" description="Polar residues" evidence="1">
    <location>
        <begin position="708"/>
        <end position="723"/>
    </location>
</feature>
<feature type="region of interest" description="Disordered" evidence="1">
    <location>
        <begin position="53"/>
        <end position="276"/>
    </location>
</feature>
<protein>
    <submittedName>
        <fullName evidence="3">Origin recognition complex subunit 5</fullName>
    </submittedName>
</protein>
<proteinExistence type="predicted"/>
<dbReference type="EMBL" id="MIGC01000607">
    <property type="protein sequence ID" value="PHJ24644.1"/>
    <property type="molecule type" value="Genomic_DNA"/>
</dbReference>
<dbReference type="PANTHER" id="PTHR12705:SF0">
    <property type="entry name" value="ORIGIN RECOGNITION COMPLEX SUBUNIT 5"/>
    <property type="match status" value="1"/>
</dbReference>
<keyword evidence="4" id="KW-1185">Reference proteome</keyword>
<dbReference type="InterPro" id="IPR047088">
    <property type="entry name" value="ORC5_C"/>
</dbReference>